<dbReference type="RefSeq" id="WP_110573544.1">
    <property type="nucleotide sequence ID" value="NZ_PIPV01000002.1"/>
</dbReference>
<dbReference type="InterPro" id="IPR001789">
    <property type="entry name" value="Sig_transdc_resp-reg_receiver"/>
</dbReference>
<dbReference type="PRINTS" id="PR00038">
    <property type="entry name" value="HTHLUXR"/>
</dbReference>
<evidence type="ECO:0000259" key="3">
    <source>
        <dbReference type="PROSITE" id="PS50043"/>
    </source>
</evidence>
<gene>
    <name evidence="5" type="ORF">CWE25_02910</name>
</gene>
<keyword evidence="2" id="KW-0597">Phosphoprotein</keyword>
<name>A0A432Y8X4_9GAMM</name>
<keyword evidence="1 5" id="KW-0238">DNA-binding</keyword>
<dbReference type="InterPro" id="IPR036388">
    <property type="entry name" value="WH-like_DNA-bd_sf"/>
</dbReference>
<dbReference type="SUPFAM" id="SSF52172">
    <property type="entry name" value="CheY-like"/>
    <property type="match status" value="1"/>
</dbReference>
<accession>A0A432Y8X4</accession>
<organism evidence="5 6">
    <name type="scientific">Idiomarina fontislapidosi</name>
    <dbReference type="NCBI Taxonomy" id="263723"/>
    <lineage>
        <taxon>Bacteria</taxon>
        <taxon>Pseudomonadati</taxon>
        <taxon>Pseudomonadota</taxon>
        <taxon>Gammaproteobacteria</taxon>
        <taxon>Alteromonadales</taxon>
        <taxon>Idiomarinaceae</taxon>
        <taxon>Idiomarina</taxon>
    </lineage>
</organism>
<dbReference type="Pfam" id="PF00196">
    <property type="entry name" value="GerE"/>
    <property type="match status" value="1"/>
</dbReference>
<dbReference type="GO" id="GO:0006355">
    <property type="term" value="P:regulation of DNA-templated transcription"/>
    <property type="evidence" value="ECO:0007669"/>
    <property type="project" value="InterPro"/>
</dbReference>
<comment type="caution">
    <text evidence="5">The sequence shown here is derived from an EMBL/GenBank/DDBJ whole genome shotgun (WGS) entry which is preliminary data.</text>
</comment>
<dbReference type="Proteomes" id="UP000287330">
    <property type="component" value="Unassembled WGS sequence"/>
</dbReference>
<evidence type="ECO:0000313" key="5">
    <source>
        <dbReference type="EMBL" id="RUO57428.1"/>
    </source>
</evidence>
<dbReference type="PROSITE" id="PS50043">
    <property type="entry name" value="HTH_LUXR_2"/>
    <property type="match status" value="1"/>
</dbReference>
<dbReference type="CDD" id="cd06170">
    <property type="entry name" value="LuxR_C_like"/>
    <property type="match status" value="1"/>
</dbReference>
<keyword evidence="6" id="KW-1185">Reference proteome</keyword>
<dbReference type="PANTHER" id="PTHR43214">
    <property type="entry name" value="TWO-COMPONENT RESPONSE REGULATOR"/>
    <property type="match status" value="1"/>
</dbReference>
<evidence type="ECO:0000256" key="1">
    <source>
        <dbReference type="ARBA" id="ARBA00023125"/>
    </source>
</evidence>
<dbReference type="EMBL" id="PIPV01000002">
    <property type="protein sequence ID" value="RUO57428.1"/>
    <property type="molecule type" value="Genomic_DNA"/>
</dbReference>
<dbReference type="InterPro" id="IPR016032">
    <property type="entry name" value="Sig_transdc_resp-reg_C-effctor"/>
</dbReference>
<dbReference type="SMART" id="SM00448">
    <property type="entry name" value="REC"/>
    <property type="match status" value="1"/>
</dbReference>
<dbReference type="AlphaFoldDB" id="A0A432Y8X4"/>
<sequence length="198" mass="21697">MKLLLAEDQTMVRTALATLLRLDGAYEVDEAADGNEAQQLLQQSSYDMLLTDIEMPHMTGIELIEWVKINAPATQTVIVTTFNRCGYVSRAVQQGVDGFLLKDTPVEQLIDSLKAIRAGKRVIDSELLLSSLNQLDPLSEKERKALRLAADGLSTAAIAKQLFIAEGTARNYLSEAIAKVGAKNRVEAARIAQLKGWL</sequence>
<dbReference type="SMART" id="SM00421">
    <property type="entry name" value="HTH_LUXR"/>
    <property type="match status" value="1"/>
</dbReference>
<dbReference type="SUPFAM" id="SSF46894">
    <property type="entry name" value="C-terminal effector domain of the bipartite response regulators"/>
    <property type="match status" value="1"/>
</dbReference>
<dbReference type="InterPro" id="IPR011006">
    <property type="entry name" value="CheY-like_superfamily"/>
</dbReference>
<evidence type="ECO:0000313" key="6">
    <source>
        <dbReference type="Proteomes" id="UP000287330"/>
    </source>
</evidence>
<dbReference type="PANTHER" id="PTHR43214:SF42">
    <property type="entry name" value="TRANSCRIPTIONAL REGULATORY PROTEIN DESR"/>
    <property type="match status" value="1"/>
</dbReference>
<proteinExistence type="predicted"/>
<dbReference type="InterPro" id="IPR000792">
    <property type="entry name" value="Tscrpt_reg_LuxR_C"/>
</dbReference>
<dbReference type="Gene3D" id="3.40.50.2300">
    <property type="match status" value="1"/>
</dbReference>
<dbReference type="Pfam" id="PF00072">
    <property type="entry name" value="Response_reg"/>
    <property type="match status" value="1"/>
</dbReference>
<dbReference type="Gene3D" id="1.10.10.10">
    <property type="entry name" value="Winged helix-like DNA-binding domain superfamily/Winged helix DNA-binding domain"/>
    <property type="match status" value="1"/>
</dbReference>
<dbReference type="InterPro" id="IPR039420">
    <property type="entry name" value="WalR-like"/>
</dbReference>
<feature type="domain" description="HTH luxR-type" evidence="3">
    <location>
        <begin position="131"/>
        <end position="196"/>
    </location>
</feature>
<protein>
    <submittedName>
        <fullName evidence="5">DNA-binding response regulator</fullName>
    </submittedName>
</protein>
<feature type="modified residue" description="4-aspartylphosphate" evidence="2">
    <location>
        <position position="52"/>
    </location>
</feature>
<reference evidence="6" key="1">
    <citation type="journal article" date="2018" name="Front. Microbiol.">
        <title>Genome-Based Analysis Reveals the Taxonomy and Diversity of the Family Idiomarinaceae.</title>
        <authorList>
            <person name="Liu Y."/>
            <person name="Lai Q."/>
            <person name="Shao Z."/>
        </authorList>
    </citation>
    <scope>NUCLEOTIDE SEQUENCE [LARGE SCALE GENOMIC DNA]</scope>
    <source>
        <strain evidence="6">F23</strain>
    </source>
</reference>
<evidence type="ECO:0000256" key="2">
    <source>
        <dbReference type="PROSITE-ProRule" id="PRU00169"/>
    </source>
</evidence>
<dbReference type="GO" id="GO:0000160">
    <property type="term" value="P:phosphorelay signal transduction system"/>
    <property type="evidence" value="ECO:0007669"/>
    <property type="project" value="InterPro"/>
</dbReference>
<dbReference type="GO" id="GO:0003677">
    <property type="term" value="F:DNA binding"/>
    <property type="evidence" value="ECO:0007669"/>
    <property type="project" value="UniProtKB-KW"/>
</dbReference>
<evidence type="ECO:0000259" key="4">
    <source>
        <dbReference type="PROSITE" id="PS50110"/>
    </source>
</evidence>
<feature type="domain" description="Response regulatory" evidence="4">
    <location>
        <begin position="2"/>
        <end position="117"/>
    </location>
</feature>
<dbReference type="OrthoDB" id="9796655at2"/>
<dbReference type="PROSITE" id="PS50110">
    <property type="entry name" value="RESPONSE_REGULATORY"/>
    <property type="match status" value="1"/>
</dbReference>